<evidence type="ECO:0000256" key="1">
    <source>
        <dbReference type="SAM" id="Phobius"/>
    </source>
</evidence>
<protein>
    <submittedName>
        <fullName evidence="2">Uncharacterized protein</fullName>
    </submittedName>
</protein>
<gene>
    <name evidence="2" type="ORF">S03H2_53202</name>
</gene>
<feature type="non-terminal residue" evidence="2">
    <location>
        <position position="52"/>
    </location>
</feature>
<sequence>MSFEFMQAFKFIQMKTIIHNLDPRTKLLLAIIYSILAIMFEEIFILFLFFLH</sequence>
<reference evidence="2" key="1">
    <citation type="journal article" date="2014" name="Front. Microbiol.">
        <title>High frequency of phylogenetically diverse reductive dehalogenase-homologous genes in deep subseafloor sedimentary metagenomes.</title>
        <authorList>
            <person name="Kawai M."/>
            <person name="Futagami T."/>
            <person name="Toyoda A."/>
            <person name="Takaki Y."/>
            <person name="Nishi S."/>
            <person name="Hori S."/>
            <person name="Arai W."/>
            <person name="Tsubouchi T."/>
            <person name="Morono Y."/>
            <person name="Uchiyama I."/>
            <person name="Ito T."/>
            <person name="Fujiyama A."/>
            <person name="Inagaki F."/>
            <person name="Takami H."/>
        </authorList>
    </citation>
    <scope>NUCLEOTIDE SEQUENCE</scope>
    <source>
        <strain evidence="2">Expedition CK06-06</strain>
    </source>
</reference>
<organism evidence="2">
    <name type="scientific">marine sediment metagenome</name>
    <dbReference type="NCBI Taxonomy" id="412755"/>
    <lineage>
        <taxon>unclassified sequences</taxon>
        <taxon>metagenomes</taxon>
        <taxon>ecological metagenomes</taxon>
    </lineage>
</organism>
<accession>X1ISE4</accession>
<evidence type="ECO:0000313" key="2">
    <source>
        <dbReference type="EMBL" id="GAH72180.1"/>
    </source>
</evidence>
<keyword evidence="1" id="KW-1133">Transmembrane helix</keyword>
<keyword evidence="1" id="KW-0472">Membrane</keyword>
<dbReference type="AlphaFoldDB" id="X1ISE4"/>
<keyword evidence="1" id="KW-0812">Transmembrane</keyword>
<name>X1ISE4_9ZZZZ</name>
<comment type="caution">
    <text evidence="2">The sequence shown here is derived from an EMBL/GenBank/DDBJ whole genome shotgun (WGS) entry which is preliminary data.</text>
</comment>
<feature type="transmembrane region" description="Helical" evidence="1">
    <location>
        <begin position="27"/>
        <end position="51"/>
    </location>
</feature>
<dbReference type="EMBL" id="BARU01033854">
    <property type="protein sequence ID" value="GAH72180.1"/>
    <property type="molecule type" value="Genomic_DNA"/>
</dbReference>
<proteinExistence type="predicted"/>